<dbReference type="GO" id="GO:0005524">
    <property type="term" value="F:ATP binding"/>
    <property type="evidence" value="ECO:0007669"/>
    <property type="project" value="InterPro"/>
</dbReference>
<keyword evidence="7" id="KW-0472">Membrane</keyword>
<dbReference type="GO" id="GO:0005886">
    <property type="term" value="C:plasma membrane"/>
    <property type="evidence" value="ECO:0007669"/>
    <property type="project" value="UniProtKB-SubCell"/>
</dbReference>
<evidence type="ECO:0000256" key="7">
    <source>
        <dbReference type="ARBA" id="ARBA00023136"/>
    </source>
</evidence>
<protein>
    <submittedName>
        <fullName evidence="9">Predicted ATPase</fullName>
    </submittedName>
</protein>
<keyword evidence="6" id="KW-0406">Ion transport</keyword>
<dbReference type="Pfam" id="PF13304">
    <property type="entry name" value="AAA_21"/>
    <property type="match status" value="1"/>
</dbReference>
<dbReference type="InterPro" id="IPR027417">
    <property type="entry name" value="P-loop_NTPase"/>
</dbReference>
<keyword evidence="5" id="KW-0408">Iron</keyword>
<dbReference type="OrthoDB" id="9784297at2"/>
<organism evidence="9 10">
    <name type="scientific">Vibrio xiamenensis</name>
    <dbReference type="NCBI Taxonomy" id="861298"/>
    <lineage>
        <taxon>Bacteria</taxon>
        <taxon>Pseudomonadati</taxon>
        <taxon>Pseudomonadota</taxon>
        <taxon>Gammaproteobacteria</taxon>
        <taxon>Vibrionales</taxon>
        <taxon>Vibrionaceae</taxon>
        <taxon>Vibrio</taxon>
    </lineage>
</organism>
<evidence type="ECO:0000256" key="5">
    <source>
        <dbReference type="ARBA" id="ARBA00023004"/>
    </source>
</evidence>
<evidence type="ECO:0000256" key="4">
    <source>
        <dbReference type="ARBA" id="ARBA00022496"/>
    </source>
</evidence>
<dbReference type="Proteomes" id="UP000198854">
    <property type="component" value="Unassembled WGS sequence"/>
</dbReference>
<dbReference type="GO" id="GO:0006302">
    <property type="term" value="P:double-strand break repair"/>
    <property type="evidence" value="ECO:0007669"/>
    <property type="project" value="InterPro"/>
</dbReference>
<keyword evidence="4" id="KW-0410">Iron transport</keyword>
<dbReference type="AlphaFoldDB" id="A0A1G7Z6U7"/>
<evidence type="ECO:0000259" key="8">
    <source>
        <dbReference type="SMART" id="SM00382"/>
    </source>
</evidence>
<name>A0A1G7Z6U7_9VIBR</name>
<dbReference type="PANTHER" id="PTHR42771:SF2">
    <property type="entry name" value="IRON(3+)-HYDROXAMATE IMPORT ATP-BINDING PROTEIN FHUC"/>
    <property type="match status" value="1"/>
</dbReference>
<dbReference type="InterPro" id="IPR003593">
    <property type="entry name" value="AAA+_ATPase"/>
</dbReference>
<dbReference type="SMART" id="SM00382">
    <property type="entry name" value="AAA"/>
    <property type="match status" value="1"/>
</dbReference>
<reference evidence="9 10" key="1">
    <citation type="submission" date="2016-10" db="EMBL/GenBank/DDBJ databases">
        <authorList>
            <person name="de Groot N.N."/>
        </authorList>
    </citation>
    <scope>NUCLEOTIDE SEQUENCE [LARGE SCALE GENOMIC DNA]</scope>
    <source>
        <strain evidence="9 10">CGMCC 1.10228</strain>
    </source>
</reference>
<evidence type="ECO:0000256" key="3">
    <source>
        <dbReference type="ARBA" id="ARBA00022475"/>
    </source>
</evidence>
<dbReference type="InterPro" id="IPR038729">
    <property type="entry name" value="Rad50/SbcC_AAA"/>
</dbReference>
<dbReference type="InterPro" id="IPR051535">
    <property type="entry name" value="Siderophore_ABC-ATPase"/>
</dbReference>
<proteinExistence type="predicted"/>
<keyword evidence="2" id="KW-0813">Transport</keyword>
<accession>A0A1G7Z6U7</accession>
<dbReference type="PANTHER" id="PTHR42771">
    <property type="entry name" value="IRON(3+)-HYDROXAMATE IMPORT ATP-BINDING PROTEIN FHUC"/>
    <property type="match status" value="1"/>
</dbReference>
<dbReference type="EMBL" id="FNDD01000007">
    <property type="protein sequence ID" value="SDH04325.1"/>
    <property type="molecule type" value="Genomic_DNA"/>
</dbReference>
<dbReference type="GO" id="GO:0016887">
    <property type="term" value="F:ATP hydrolysis activity"/>
    <property type="evidence" value="ECO:0007669"/>
    <property type="project" value="InterPro"/>
</dbReference>
<feature type="domain" description="AAA+ ATPase" evidence="8">
    <location>
        <begin position="39"/>
        <end position="209"/>
    </location>
</feature>
<evidence type="ECO:0000256" key="1">
    <source>
        <dbReference type="ARBA" id="ARBA00004202"/>
    </source>
</evidence>
<evidence type="ECO:0000313" key="9">
    <source>
        <dbReference type="EMBL" id="SDH04325.1"/>
    </source>
</evidence>
<dbReference type="SUPFAM" id="SSF52540">
    <property type="entry name" value="P-loop containing nucleoside triphosphate hydrolases"/>
    <property type="match status" value="1"/>
</dbReference>
<gene>
    <name evidence="9" type="ORF">SAMN04488136_10725</name>
</gene>
<dbReference type="GO" id="GO:0006826">
    <property type="term" value="P:iron ion transport"/>
    <property type="evidence" value="ECO:0007669"/>
    <property type="project" value="UniProtKB-KW"/>
</dbReference>
<keyword evidence="10" id="KW-1185">Reference proteome</keyword>
<evidence type="ECO:0000256" key="6">
    <source>
        <dbReference type="ARBA" id="ARBA00023065"/>
    </source>
</evidence>
<evidence type="ECO:0000256" key="2">
    <source>
        <dbReference type="ARBA" id="ARBA00022448"/>
    </source>
</evidence>
<keyword evidence="3" id="KW-1003">Cell membrane</keyword>
<dbReference type="Gene3D" id="3.40.50.300">
    <property type="entry name" value="P-loop containing nucleotide triphosphate hydrolases"/>
    <property type="match status" value="2"/>
</dbReference>
<sequence length="241" mass="27004">MLDSSAQYVSEIKIRNTTELTNYPFDIPTIKSLDNLKFNKNVTFFIGENGTGKSTLLEAIAISLGFNPEGGTKGSLFSSKNTHSELHNYLNIIKTHNIAKDGYYLRAESFYNLASYMDEVDYLKGYGGKSLHKQSHGESFIATLVNKLQGRGIYLLDEPEAALSPSKQMAALSAIHNLVENDSQFIIATHSPILLAYPEATIISFDGNKIHEIDYEESDNYVITKNFINNYKKMLKLLIDN</sequence>
<dbReference type="InterPro" id="IPR003959">
    <property type="entry name" value="ATPase_AAA_core"/>
</dbReference>
<evidence type="ECO:0000313" key="10">
    <source>
        <dbReference type="Proteomes" id="UP000198854"/>
    </source>
</evidence>
<comment type="subcellular location">
    <subcellularLocation>
        <location evidence="1">Cell membrane</location>
        <topology evidence="1">Peripheral membrane protein</topology>
    </subcellularLocation>
</comment>
<dbReference type="Pfam" id="PF13476">
    <property type="entry name" value="AAA_23"/>
    <property type="match status" value="1"/>
</dbReference>
<dbReference type="RefSeq" id="WP_093271701.1">
    <property type="nucleotide sequence ID" value="NZ_FNDD01000007.1"/>
</dbReference>